<comment type="caution">
    <text evidence="1">The sequence shown here is derived from an EMBL/GenBank/DDBJ whole genome shotgun (WGS) entry which is preliminary data.</text>
</comment>
<dbReference type="Proteomes" id="UP000019812">
    <property type="component" value="Unassembled WGS sequence"/>
</dbReference>
<reference evidence="1 2" key="1">
    <citation type="submission" date="2014-07" db="EMBL/GenBank/DDBJ databases">
        <title>Expanding our view of genomic diversity in Candidatus Accumulibacter clades.</title>
        <authorList>
            <person name="Skennerton C.T."/>
            <person name="Barr J.J."/>
            <person name="Slater F.R."/>
            <person name="Bond P.L."/>
            <person name="Tyson G.W."/>
        </authorList>
    </citation>
    <scope>NUCLEOTIDE SEQUENCE [LARGE SCALE GENOMIC DNA]</scope>
    <source>
        <strain evidence="2">SK-01</strain>
    </source>
</reference>
<evidence type="ECO:0000313" key="2">
    <source>
        <dbReference type="Proteomes" id="UP000019812"/>
    </source>
</evidence>
<sequence length="46" mass="5318">MAELNPDKVRAVLARVEGDQPELAGRIGRMSDEFQFEELWDLLQED</sequence>
<dbReference type="AlphaFoldDB" id="A0A084Y212"/>
<dbReference type="EMBL" id="JDSS02000019">
    <property type="protein sequence ID" value="KFB68756.1"/>
    <property type="molecule type" value="Genomic_DNA"/>
</dbReference>
<proteinExistence type="predicted"/>
<gene>
    <name evidence="1" type="ORF">CAPSK01_001610</name>
</gene>
<evidence type="ECO:0000313" key="1">
    <source>
        <dbReference type="EMBL" id="KFB68756.1"/>
    </source>
</evidence>
<organism evidence="1 2">
    <name type="scientific">Candidatus Accumulibacter vicinus</name>
    <dbReference type="NCBI Taxonomy" id="2954382"/>
    <lineage>
        <taxon>Bacteria</taxon>
        <taxon>Pseudomonadati</taxon>
        <taxon>Pseudomonadota</taxon>
        <taxon>Betaproteobacteria</taxon>
        <taxon>Candidatus Accumulibacter</taxon>
    </lineage>
</organism>
<accession>A0A084Y212</accession>
<name>A0A084Y212_9PROT</name>
<protein>
    <submittedName>
        <fullName evidence="1">Uncharacterized protein</fullName>
    </submittedName>
</protein>